<reference evidence="1 2" key="1">
    <citation type="submission" date="2020-06" db="EMBL/GenBank/DDBJ databases">
        <title>Description of novel acetic acid bacteria.</title>
        <authorList>
            <person name="Sombolestani A."/>
        </authorList>
    </citation>
    <scope>NUCLEOTIDE SEQUENCE [LARGE SCALE GENOMIC DNA]</scope>
    <source>
        <strain evidence="1 2">LMG 27010</strain>
    </source>
</reference>
<name>A0A850PFR5_9PROT</name>
<keyword evidence="2" id="KW-1185">Reference proteome</keyword>
<dbReference type="Pfam" id="PF07845">
    <property type="entry name" value="DUF1636"/>
    <property type="match status" value="1"/>
</dbReference>
<organism evidence="1 2">
    <name type="scientific">Ameyamaea chiangmaiensis</name>
    <dbReference type="NCBI Taxonomy" id="442969"/>
    <lineage>
        <taxon>Bacteria</taxon>
        <taxon>Pseudomonadati</taxon>
        <taxon>Pseudomonadota</taxon>
        <taxon>Alphaproteobacteria</taxon>
        <taxon>Acetobacterales</taxon>
        <taxon>Acetobacteraceae</taxon>
        <taxon>Ameyamaea</taxon>
    </lineage>
</organism>
<dbReference type="RefSeq" id="WP_176614371.1">
    <property type="nucleotide sequence ID" value="NZ_JABXXR010000134.1"/>
</dbReference>
<dbReference type="InterPro" id="IPR036249">
    <property type="entry name" value="Thioredoxin-like_sf"/>
</dbReference>
<dbReference type="Proteomes" id="UP000585665">
    <property type="component" value="Unassembled WGS sequence"/>
</dbReference>
<evidence type="ECO:0000313" key="2">
    <source>
        <dbReference type="Proteomes" id="UP000585665"/>
    </source>
</evidence>
<dbReference type="EMBL" id="JABXXR010000134">
    <property type="protein sequence ID" value="NVN41479.1"/>
    <property type="molecule type" value="Genomic_DNA"/>
</dbReference>
<accession>A0A850PFR5</accession>
<dbReference type="SUPFAM" id="SSF52833">
    <property type="entry name" value="Thioredoxin-like"/>
    <property type="match status" value="1"/>
</dbReference>
<dbReference type="CDD" id="cd02980">
    <property type="entry name" value="TRX_Fd_family"/>
    <property type="match status" value="1"/>
</dbReference>
<proteinExistence type="predicted"/>
<evidence type="ECO:0000313" key="1">
    <source>
        <dbReference type="EMBL" id="NVN41479.1"/>
    </source>
</evidence>
<sequence length="131" mass="13938">MNETQTEADATPGPVLYVCTTCRRGEGASDNPPGQQLHDALAARAERVAVREVACLAACDRGCTAFLAQEGHWGWLLGNLGPEKASDILHYVDLYAASRTGTVMPSRRPASLSDMVLGRMPAAVISLKEPS</sequence>
<protein>
    <submittedName>
        <fullName evidence="1">DUF1636 domain-containing protein</fullName>
    </submittedName>
</protein>
<comment type="caution">
    <text evidence="1">The sequence shown here is derived from an EMBL/GenBank/DDBJ whole genome shotgun (WGS) entry which is preliminary data.</text>
</comment>
<gene>
    <name evidence="1" type="ORF">HUK82_13030</name>
</gene>
<dbReference type="InterPro" id="IPR012863">
    <property type="entry name" value="DUF1636"/>
</dbReference>
<dbReference type="AlphaFoldDB" id="A0A850PFR5"/>